<reference evidence="1" key="2">
    <citation type="journal article" date="2015" name="Vet. Microbiol.">
        <title>Variants of a genomic island in Aeromonas salmonicida subsp. salmonicida link isolates with their geographical origins.</title>
        <authorList>
            <person name="Emond-Rheault J.G."/>
            <person name="Vincent A.T."/>
            <person name="Trudel M.V."/>
            <person name="Brochu F."/>
            <person name="Boyle B."/>
            <person name="Tanaka K.H."/>
            <person name="Attere S.A."/>
            <person name="Jubinville E."/>
            <person name="Loch T.P."/>
            <person name="Winters A.D."/>
            <person name="Faisal M."/>
            <person name="Frenette M."/>
            <person name="Derome N."/>
            <person name="Charette S.J."/>
        </authorList>
    </citation>
    <scope>NUCLEOTIDE SEQUENCE</scope>
    <source>
        <strain evidence="1">01-B526</strain>
    </source>
</reference>
<proteinExistence type="predicted"/>
<dbReference type="RefSeq" id="WP_005310198.1">
    <property type="nucleotide sequence ID" value="NZ_CP038102.1"/>
</dbReference>
<organism evidence="1">
    <name type="scientific">Aeromonas salmonicida subsp. salmonicida</name>
    <dbReference type="NCBI Taxonomy" id="29491"/>
    <lineage>
        <taxon>Bacteria</taxon>
        <taxon>Pseudomonadati</taxon>
        <taxon>Pseudomonadota</taxon>
        <taxon>Gammaproteobacteria</taxon>
        <taxon>Aeromonadales</taxon>
        <taxon>Aeromonadaceae</taxon>
        <taxon>Aeromonas</taxon>
    </lineage>
</organism>
<protein>
    <submittedName>
        <fullName evidence="1">Uncharacterized protein</fullName>
    </submittedName>
</protein>
<dbReference type="AlphaFoldDB" id="A0A0A7KVW7"/>
<evidence type="ECO:0000313" key="1">
    <source>
        <dbReference type="EMBL" id="AIZ49566.1"/>
    </source>
</evidence>
<reference evidence="1" key="1">
    <citation type="submission" date="2014-03" db="EMBL/GenBank/DDBJ databases">
        <authorList>
            <person name="Emond-Rheault J.-G."/>
            <person name="Trudel M.V."/>
            <person name="Vincent A.T."/>
            <person name="Brochu F."/>
            <person name="Boyle B."/>
            <person name="Tanaka K.H."/>
            <person name="Attere S.A."/>
            <person name="Jubinville E."/>
            <person name="Frenette M."/>
            <person name="Derome N."/>
            <person name="Charette S.J."/>
        </authorList>
    </citation>
    <scope>NUCLEOTIDE SEQUENCE</scope>
    <source>
        <strain evidence="1">01-B526</strain>
    </source>
</reference>
<sequence>MTRENEMLALLESREAEANAEAEWIADWCDANRPLLLVGLLETDPATLLGELGSDQHRQYNLAICRMLGGDDAQLKLFIQQVVDAGLVELAKAAWNDHVAALHDAMSEDQWEQYQDRRNAA</sequence>
<accession>A0A0A7KVW7</accession>
<name>A0A0A7KVW7_AERSS</name>
<dbReference type="EMBL" id="KJ626178">
    <property type="protein sequence ID" value="AIZ49566.1"/>
    <property type="molecule type" value="Genomic_DNA"/>
</dbReference>